<organism evidence="6 7">
    <name type="scientific">Sediminispirochaeta smaragdinae (strain DSM 11293 / JCM 15392 / SEBR 4228)</name>
    <name type="common">Spirochaeta smaragdinae</name>
    <dbReference type="NCBI Taxonomy" id="573413"/>
    <lineage>
        <taxon>Bacteria</taxon>
        <taxon>Pseudomonadati</taxon>
        <taxon>Spirochaetota</taxon>
        <taxon>Spirochaetia</taxon>
        <taxon>Spirochaetales</taxon>
        <taxon>Spirochaetaceae</taxon>
        <taxon>Sediminispirochaeta</taxon>
    </lineage>
</organism>
<dbReference type="Gene3D" id="3.40.50.300">
    <property type="entry name" value="P-loop containing nucleotide triphosphate hydrolases"/>
    <property type="match status" value="1"/>
</dbReference>
<dbReference type="AlphaFoldDB" id="E1R3S5"/>
<dbReference type="InterPro" id="IPR027417">
    <property type="entry name" value="P-loop_NTPase"/>
</dbReference>
<keyword evidence="3" id="KW-0547">Nucleotide-binding</keyword>
<evidence type="ECO:0000313" key="6">
    <source>
        <dbReference type="EMBL" id="ADK82046.1"/>
    </source>
</evidence>
<evidence type="ECO:0000256" key="3">
    <source>
        <dbReference type="ARBA" id="ARBA00022741"/>
    </source>
</evidence>
<comment type="similarity">
    <text evidence="1">Belongs to the ABC transporter superfamily.</text>
</comment>
<dbReference type="PANTHER" id="PTHR42734">
    <property type="entry name" value="METAL TRANSPORT SYSTEM ATP-BINDING PROTEIN TM_0124-RELATED"/>
    <property type="match status" value="1"/>
</dbReference>
<dbReference type="FunFam" id="3.40.50.300:FF:000134">
    <property type="entry name" value="Iron-enterobactin ABC transporter ATP-binding protein"/>
    <property type="match status" value="1"/>
</dbReference>
<feature type="domain" description="ABC transporter" evidence="5">
    <location>
        <begin position="4"/>
        <end position="241"/>
    </location>
</feature>
<keyword evidence="2" id="KW-0813">Transport</keyword>
<evidence type="ECO:0000256" key="2">
    <source>
        <dbReference type="ARBA" id="ARBA00022448"/>
    </source>
</evidence>
<dbReference type="GO" id="GO:0016887">
    <property type="term" value="F:ATP hydrolysis activity"/>
    <property type="evidence" value="ECO:0007669"/>
    <property type="project" value="InterPro"/>
</dbReference>
<dbReference type="InterPro" id="IPR050153">
    <property type="entry name" value="Metal_Ion_Import_ABC"/>
</dbReference>
<gene>
    <name evidence="6" type="ordered locus">Spirs_2943</name>
</gene>
<dbReference type="RefSeq" id="WP_013255505.1">
    <property type="nucleotide sequence ID" value="NC_014364.1"/>
</dbReference>
<name>E1R3S5_SEDSS</name>
<accession>E1R3S5</accession>
<dbReference type="SUPFAM" id="SSF52540">
    <property type="entry name" value="P-loop containing nucleoside triphosphate hydrolases"/>
    <property type="match status" value="1"/>
</dbReference>
<dbReference type="InterPro" id="IPR003593">
    <property type="entry name" value="AAA+_ATPase"/>
</dbReference>
<dbReference type="HOGENOM" id="CLU_000604_1_11_12"/>
<dbReference type="InterPro" id="IPR003439">
    <property type="entry name" value="ABC_transporter-like_ATP-bd"/>
</dbReference>
<proteinExistence type="inferred from homology"/>
<dbReference type="Proteomes" id="UP000002318">
    <property type="component" value="Chromosome"/>
</dbReference>
<sequence>MMILEARDINFRYHPEARPVLSDLSMGVEKGSITAILGPNGAGKSTLLDLCLGWKQPSRGSMLLQGRPIGSYSRREAGQLISLVPQDERISFGYSVIEYALLGRAPYLEQLEMPGIKDRAIAEHALEKTGIAKLKQRPVTSLSGGEYQLLMIARALSQEPSIMLLDEPTSKLDLANQRRVSTILASLAQSGVTILFTTHHPALAAAIATHLVLLKEGLLLEAGPTEKILTGRNLSRLYDVPIHVRSVEGKPVIIQE</sequence>
<evidence type="ECO:0000313" key="7">
    <source>
        <dbReference type="Proteomes" id="UP000002318"/>
    </source>
</evidence>
<dbReference type="PROSITE" id="PS50893">
    <property type="entry name" value="ABC_TRANSPORTER_2"/>
    <property type="match status" value="1"/>
</dbReference>
<dbReference type="Pfam" id="PF00005">
    <property type="entry name" value="ABC_tran"/>
    <property type="match status" value="1"/>
</dbReference>
<dbReference type="GO" id="GO:0005524">
    <property type="term" value="F:ATP binding"/>
    <property type="evidence" value="ECO:0007669"/>
    <property type="project" value="UniProtKB-KW"/>
</dbReference>
<keyword evidence="4" id="KW-0067">ATP-binding</keyword>
<evidence type="ECO:0000256" key="1">
    <source>
        <dbReference type="ARBA" id="ARBA00005417"/>
    </source>
</evidence>
<dbReference type="KEGG" id="ssm:Spirs_2943"/>
<dbReference type="eggNOG" id="COG1120">
    <property type="taxonomic scope" value="Bacteria"/>
</dbReference>
<dbReference type="STRING" id="573413.Spirs_2943"/>
<dbReference type="EMBL" id="CP002116">
    <property type="protein sequence ID" value="ADK82046.1"/>
    <property type="molecule type" value="Genomic_DNA"/>
</dbReference>
<dbReference type="SMART" id="SM00382">
    <property type="entry name" value="AAA"/>
    <property type="match status" value="1"/>
</dbReference>
<evidence type="ECO:0000256" key="4">
    <source>
        <dbReference type="ARBA" id="ARBA00022840"/>
    </source>
</evidence>
<evidence type="ECO:0000259" key="5">
    <source>
        <dbReference type="PROSITE" id="PS50893"/>
    </source>
</evidence>
<dbReference type="CDD" id="cd03214">
    <property type="entry name" value="ABC_Iron-Siderophores_B12_Hemin"/>
    <property type="match status" value="1"/>
</dbReference>
<dbReference type="PANTHER" id="PTHR42734:SF6">
    <property type="entry name" value="MOLYBDATE IMPORT ATP-BINDING PROTEIN MOLC"/>
    <property type="match status" value="1"/>
</dbReference>
<keyword evidence="7" id="KW-1185">Reference proteome</keyword>
<reference evidence="6 7" key="1">
    <citation type="journal article" date="2010" name="Stand. Genomic Sci.">
        <title>Complete genome sequence of Spirochaeta smaragdinae type strain (SEBR 4228).</title>
        <authorList>
            <person name="Mavromatis K."/>
            <person name="Yasawong M."/>
            <person name="Chertkov O."/>
            <person name="Lapidus A."/>
            <person name="Lucas S."/>
            <person name="Nolan M."/>
            <person name="Del Rio T.G."/>
            <person name="Tice H."/>
            <person name="Cheng J.F."/>
            <person name="Pitluck S."/>
            <person name="Liolios K."/>
            <person name="Ivanova N."/>
            <person name="Tapia R."/>
            <person name="Han C."/>
            <person name="Bruce D."/>
            <person name="Goodwin L."/>
            <person name="Pati A."/>
            <person name="Chen A."/>
            <person name="Palaniappan K."/>
            <person name="Land M."/>
            <person name="Hauser L."/>
            <person name="Chang Y.J."/>
            <person name="Jeffries C.D."/>
            <person name="Detter J.C."/>
            <person name="Rohde M."/>
            <person name="Brambilla E."/>
            <person name="Spring S."/>
            <person name="Goker M."/>
            <person name="Sikorski J."/>
            <person name="Woyke T."/>
            <person name="Bristow J."/>
            <person name="Eisen J.A."/>
            <person name="Markowitz V."/>
            <person name="Hugenholtz P."/>
            <person name="Klenk H.P."/>
            <person name="Kyrpides N.C."/>
        </authorList>
    </citation>
    <scope>NUCLEOTIDE SEQUENCE [LARGE SCALE GENOMIC DNA]</scope>
    <source>
        <strain evidence="7">DSM 11293 / JCM 15392 / SEBR 4228</strain>
    </source>
</reference>
<protein>
    <submittedName>
        <fullName evidence="6">ABC transporter related protein</fullName>
    </submittedName>
</protein>